<name>A0A127K0I4_9BURK</name>
<protein>
    <submittedName>
        <fullName evidence="2">Uncharacterized protein</fullName>
    </submittedName>
</protein>
<gene>
    <name evidence="2" type="ORF">UC35_15075</name>
</gene>
<keyword evidence="3" id="KW-1185">Reference proteome</keyword>
<dbReference type="AlphaFoldDB" id="A0A127K0I4"/>
<feature type="compositionally biased region" description="Low complexity" evidence="1">
    <location>
        <begin position="133"/>
        <end position="165"/>
    </location>
</feature>
<dbReference type="Proteomes" id="UP000070433">
    <property type="component" value="Chromosome"/>
</dbReference>
<dbReference type="EMBL" id="CP010951">
    <property type="protein sequence ID" value="AMO23942.1"/>
    <property type="molecule type" value="Genomic_DNA"/>
</dbReference>
<feature type="region of interest" description="Disordered" evidence="1">
    <location>
        <begin position="1"/>
        <end position="28"/>
    </location>
</feature>
<evidence type="ECO:0000313" key="2">
    <source>
        <dbReference type="EMBL" id="AMO23942.1"/>
    </source>
</evidence>
<evidence type="ECO:0000256" key="1">
    <source>
        <dbReference type="SAM" id="MobiDB-lite"/>
    </source>
</evidence>
<sequence>MAKAVSQQPGEVQPGEVQTGEVQPGEAAAASGQAAWWMSADALRVQDAGASLEASRAAPSGPALPFGQDASAPSRWRRSSAVTLGFKTAIAGVSALLLFWAVKVLAPRAGEEASLPPPVPPTAVMGNAGQDGATAAPAPLAPLATPRTPAAVAAPAPSAPPRAAAPGPPNPSRSLCSVADEAAGLCKSRQ</sequence>
<proteinExistence type="predicted"/>
<evidence type="ECO:0000313" key="3">
    <source>
        <dbReference type="Proteomes" id="UP000070433"/>
    </source>
</evidence>
<feature type="region of interest" description="Disordered" evidence="1">
    <location>
        <begin position="111"/>
        <end position="176"/>
    </location>
</feature>
<accession>A0A127K0I4</accession>
<reference evidence="2 3" key="1">
    <citation type="journal article" date="2014" name="Int. J. Syst. Evol. Microbiol.">
        <title>Ramlibacter solisilvae sp. nov., isolated from forest soil, and emended description of the genus Ramlibacter.</title>
        <authorList>
            <person name="Lee H.J."/>
            <person name="Lee S.H."/>
            <person name="Lee S.S."/>
            <person name="Lee J.S."/>
            <person name="Kim Y."/>
            <person name="Kim S.C."/>
            <person name="Jeon C.O."/>
        </authorList>
    </citation>
    <scope>NUCLEOTIDE SEQUENCE [LARGE SCALE GENOMIC DNA]</scope>
    <source>
        <strain evidence="2 3">5-10</strain>
    </source>
</reference>
<organism evidence="2 3">
    <name type="scientific">Ramlibacter tataouinensis</name>
    <dbReference type="NCBI Taxonomy" id="94132"/>
    <lineage>
        <taxon>Bacteria</taxon>
        <taxon>Pseudomonadati</taxon>
        <taxon>Pseudomonadota</taxon>
        <taxon>Betaproteobacteria</taxon>
        <taxon>Burkholderiales</taxon>
        <taxon>Comamonadaceae</taxon>
        <taxon>Ramlibacter</taxon>
    </lineage>
</organism>
<feature type="compositionally biased region" description="Polar residues" evidence="1">
    <location>
        <begin position="1"/>
        <end position="10"/>
    </location>
</feature>